<dbReference type="AlphaFoldDB" id="R9P4W0"/>
<dbReference type="PANTHER" id="PTHR28630">
    <property type="match status" value="1"/>
</dbReference>
<gene>
    <name evidence="1" type="ORF">PHSY_003961</name>
</gene>
<dbReference type="GeneID" id="24109247"/>
<dbReference type="STRING" id="1305764.R9P4W0"/>
<dbReference type="Gene3D" id="3.40.30.10">
    <property type="entry name" value="Glutaredoxin"/>
    <property type="match status" value="1"/>
</dbReference>
<organism evidence="1 2">
    <name type="scientific">Pseudozyma hubeiensis (strain SY62)</name>
    <name type="common">Yeast</name>
    <dbReference type="NCBI Taxonomy" id="1305764"/>
    <lineage>
        <taxon>Eukaryota</taxon>
        <taxon>Fungi</taxon>
        <taxon>Dikarya</taxon>
        <taxon>Basidiomycota</taxon>
        <taxon>Ustilaginomycotina</taxon>
        <taxon>Ustilaginomycetes</taxon>
        <taxon>Ustilaginales</taxon>
        <taxon>Ustilaginaceae</taxon>
        <taxon>Pseudozyma</taxon>
    </lineage>
</organism>
<name>R9P4W0_PSEHS</name>
<proteinExistence type="predicted"/>
<protein>
    <submittedName>
        <fullName evidence="1">Uncharacterized protein</fullName>
    </submittedName>
</protein>
<keyword evidence="2" id="KW-1185">Reference proteome</keyword>
<dbReference type="CDD" id="cd02970">
    <property type="entry name" value="PRX_like2"/>
    <property type="match status" value="1"/>
</dbReference>
<dbReference type="SUPFAM" id="SSF52833">
    <property type="entry name" value="Thioredoxin-like"/>
    <property type="match status" value="1"/>
</dbReference>
<dbReference type="Pfam" id="PF13911">
    <property type="entry name" value="AhpC-TSA_2"/>
    <property type="match status" value="1"/>
</dbReference>
<dbReference type="InterPro" id="IPR032801">
    <property type="entry name" value="PXL2A/B/C"/>
</dbReference>
<dbReference type="eggNOG" id="KOG4498">
    <property type="taxonomic scope" value="Eukaryota"/>
</dbReference>
<dbReference type="PANTHER" id="PTHR28630:SF3">
    <property type="entry name" value="PEROXIREDOXIN-LIKE 2C"/>
    <property type="match status" value="1"/>
</dbReference>
<accession>R9P4W0</accession>
<dbReference type="RefSeq" id="XP_012189968.1">
    <property type="nucleotide sequence ID" value="XM_012334578.1"/>
</dbReference>
<dbReference type="InterPro" id="IPR036249">
    <property type="entry name" value="Thioredoxin-like_sf"/>
</dbReference>
<reference evidence="2" key="1">
    <citation type="journal article" date="2013" name="Genome Announc.">
        <title>Draft genome sequence of the basidiomycetous yeast-like fungus Pseudozyma hubeiensis SY62, which produces an abundant amount of the biosurfactant mannosylerythritol lipids.</title>
        <authorList>
            <person name="Konishi M."/>
            <person name="Hatada Y."/>
            <person name="Horiuchi J."/>
        </authorList>
    </citation>
    <scope>NUCLEOTIDE SEQUENCE [LARGE SCALE GENOMIC DNA]</scope>
    <source>
        <strain evidence="2">SY62</strain>
    </source>
</reference>
<dbReference type="Proteomes" id="UP000014071">
    <property type="component" value="Unassembled WGS sequence"/>
</dbReference>
<dbReference type="HOGENOM" id="CLU_035338_1_0_1"/>
<evidence type="ECO:0000313" key="1">
    <source>
        <dbReference type="EMBL" id="GAC96381.1"/>
    </source>
</evidence>
<dbReference type="OrthoDB" id="47007at2759"/>
<sequence length="213" mass="23425">MSTTQTSTSDDALPSSEQLSAANSTYVLDSQSNRIDFTTLLTRANTNNLPLVLIFTRHFHCGMCKEYVKALSKSTVLTDASRASLVVVGPGQPEGLEHYKQQVDSPPFEFYADPELNLYHALGVTRRNLDQGDAKKDNIGSHHQQGLAQTFFSSVAEIVKSGSLALKGGDFKQLGGEFVWDKEGKPVWAHRMRHTRDHTEVSEIERVATGASS</sequence>
<evidence type="ECO:0000313" key="2">
    <source>
        <dbReference type="Proteomes" id="UP000014071"/>
    </source>
</evidence>
<dbReference type="EMBL" id="DF238801">
    <property type="protein sequence ID" value="GAC96381.1"/>
    <property type="molecule type" value="Genomic_DNA"/>
</dbReference>